<evidence type="ECO:0000313" key="8">
    <source>
        <dbReference type="EMBL" id="CAA7400755.1"/>
    </source>
</evidence>
<dbReference type="CDD" id="cd09487">
    <property type="entry name" value="SAM_superfamily"/>
    <property type="match status" value="1"/>
</dbReference>
<organism evidence="8 9">
    <name type="scientific">Spirodela intermedia</name>
    <name type="common">Intermediate duckweed</name>
    <dbReference type="NCBI Taxonomy" id="51605"/>
    <lineage>
        <taxon>Eukaryota</taxon>
        <taxon>Viridiplantae</taxon>
        <taxon>Streptophyta</taxon>
        <taxon>Embryophyta</taxon>
        <taxon>Tracheophyta</taxon>
        <taxon>Spermatophyta</taxon>
        <taxon>Magnoliopsida</taxon>
        <taxon>Liliopsida</taxon>
        <taxon>Araceae</taxon>
        <taxon>Lemnoideae</taxon>
        <taxon>Spirodela</taxon>
    </lineage>
</organism>
<dbReference type="SUPFAM" id="SSF56281">
    <property type="entry name" value="Metallo-hydrolase/oxidoreductase"/>
    <property type="match status" value="1"/>
</dbReference>
<evidence type="ECO:0000256" key="6">
    <source>
        <dbReference type="SAM" id="MobiDB-lite"/>
    </source>
</evidence>
<feature type="region of interest" description="Disordered" evidence="6">
    <location>
        <begin position="27"/>
        <end position="72"/>
    </location>
</feature>
<evidence type="ECO:0000256" key="5">
    <source>
        <dbReference type="ARBA" id="ARBA00023242"/>
    </source>
</evidence>
<comment type="similarity">
    <text evidence="2">Belongs to the DNA repair metallo-beta-lactamase (DRMBL) family.</text>
</comment>
<comment type="subcellular location">
    <subcellularLocation>
        <location evidence="1">Nucleus</location>
    </subcellularLocation>
</comment>
<dbReference type="CDD" id="cd16273">
    <property type="entry name" value="SNM1A-1C-like_MBL-fold"/>
    <property type="match status" value="1"/>
</dbReference>
<reference evidence="8" key="1">
    <citation type="submission" date="2020-02" db="EMBL/GenBank/DDBJ databases">
        <authorList>
            <person name="Scholz U."/>
            <person name="Mascher M."/>
            <person name="Fiebig A."/>
        </authorList>
    </citation>
    <scope>NUCLEOTIDE SEQUENCE</scope>
</reference>
<accession>A0A7I8KUT3</accession>
<evidence type="ECO:0000313" key="9">
    <source>
        <dbReference type="Proteomes" id="UP000663760"/>
    </source>
</evidence>
<protein>
    <recommendedName>
        <fullName evidence="7">SAM domain-containing protein</fullName>
    </recommendedName>
</protein>
<feature type="region of interest" description="Disordered" evidence="6">
    <location>
        <begin position="122"/>
        <end position="148"/>
    </location>
</feature>
<dbReference type="GO" id="GO:0006303">
    <property type="term" value="P:double-strand break repair via nonhomologous end joining"/>
    <property type="evidence" value="ECO:0007669"/>
    <property type="project" value="TreeGrafter"/>
</dbReference>
<dbReference type="PROSITE" id="PS50105">
    <property type="entry name" value="SAM_DOMAIN"/>
    <property type="match status" value="1"/>
</dbReference>
<feature type="domain" description="SAM" evidence="7">
    <location>
        <begin position="315"/>
        <end position="378"/>
    </location>
</feature>
<dbReference type="Gene3D" id="3.60.15.10">
    <property type="entry name" value="Ribonuclease Z/Hydroxyacylglutathione hydrolase-like"/>
    <property type="match status" value="1"/>
</dbReference>
<dbReference type="FunFam" id="3.40.50.12650:FF:000001">
    <property type="entry name" value="DNA cross-link repair 1A"/>
    <property type="match status" value="1"/>
</dbReference>
<dbReference type="AlphaFoldDB" id="A0A7I8KUT3"/>
<dbReference type="Proteomes" id="UP000663760">
    <property type="component" value="Chromosome 8"/>
</dbReference>
<feature type="region of interest" description="Disordered" evidence="6">
    <location>
        <begin position="418"/>
        <end position="453"/>
    </location>
</feature>
<dbReference type="GO" id="GO:0035312">
    <property type="term" value="F:5'-3' DNA exonuclease activity"/>
    <property type="evidence" value="ECO:0007669"/>
    <property type="project" value="TreeGrafter"/>
</dbReference>
<dbReference type="FunFam" id="3.60.15.10:FF:000027">
    <property type="entry name" value="DNA ligase 6"/>
    <property type="match status" value="1"/>
</dbReference>
<gene>
    <name evidence="8" type="ORF">SI8410_08011433</name>
</gene>
<feature type="compositionally biased region" description="Polar residues" evidence="6">
    <location>
        <begin position="795"/>
        <end position="804"/>
    </location>
</feature>
<dbReference type="PANTHER" id="PTHR23240:SF6">
    <property type="entry name" value="DNA CROSS-LINK REPAIR 1A PROTEIN"/>
    <property type="match status" value="1"/>
</dbReference>
<proteinExistence type="inferred from homology"/>
<keyword evidence="5" id="KW-0539">Nucleus</keyword>
<dbReference type="SMART" id="SM00849">
    <property type="entry name" value="Lactamase_B"/>
    <property type="match status" value="1"/>
</dbReference>
<dbReference type="Pfam" id="PF00536">
    <property type="entry name" value="SAM_1"/>
    <property type="match status" value="1"/>
</dbReference>
<dbReference type="OrthoDB" id="262529at2759"/>
<sequence>MGGDDDDDDFQEPVGYISLAKRLVPWSVKGASRGRRESSGSLPLGPSNGANRPRKRVKVAPAVGGKENREVSRKIQRQLSAAMGDKAEVNPTPHRAAETLGNPSVDSCAFHEIAKVGEVKRINGVPPGKSTGLGWRGGNGGDSREPNTSKLVLTEEAVEESSEARSSQAREIDGGRERETCSAQKESYCCIPIEVRLLGPCLGGGEGMVDDCQGEDLSEDIEAGTQLKELMNLCSELDEGGNLDYGIPFEKGNASGTLVECPICGTDITELGEQLRIAHTNLCLDREEQAKAKILLSQVTVSSKERNPSSDKPAVDSTPLIQWLKTLGLSRYEEVFVREEIDWDTLQCLTEEDLLNLGIDALGPGKRIVHALNGMRGNSHSGTTGSGISNANSSDKAKQFGGNKLITEFFRGPRPVQSRCQTVPEAPPDCGATKPPRKVERANKETGRRGHRSSLRYQDIPAWCCIPGTPFRVDAFRYLWGDCSHWFLTHFHLDHYQGLTRSFRHGKIYCSSITARLLNSKIGIDWNILHVLPLNERINISGVEVTCVDANHCPGSIIILFEPPNGKPVLHTGDFRYCEDLGRCPILRSCRIHTLILDTTYCNPQYDFPRQDAVVQFIVEAIQAEAFNPKTLFLIGSYTIGKERIFLEIARVLRKKVYVGAAKLRLLECLGLPQEDMDWLTENEMESHVHVVPMWTIASFKRMNHLWKHYSNRFDLMVAFSPTGWSYGKGKKKKNKALGTRWQQGTIIRYEVPYSEHSSFTELREFVRLISPDIIIPSVNNTSPEAASGMAALLTSDSSTHPSSNPLPPSQRTVLPCHKLAREREREREREGGEVLT</sequence>
<keyword evidence="9" id="KW-1185">Reference proteome</keyword>
<dbReference type="GO" id="GO:0005634">
    <property type="term" value="C:nucleus"/>
    <property type="evidence" value="ECO:0007669"/>
    <property type="project" value="UniProtKB-SubCell"/>
</dbReference>
<keyword evidence="3" id="KW-0227">DNA damage</keyword>
<dbReference type="SUPFAM" id="SSF47769">
    <property type="entry name" value="SAM/Pointed domain"/>
    <property type="match status" value="1"/>
</dbReference>
<dbReference type="SMART" id="SM00454">
    <property type="entry name" value="SAM"/>
    <property type="match status" value="1"/>
</dbReference>
<evidence type="ECO:0000259" key="7">
    <source>
        <dbReference type="PROSITE" id="PS50105"/>
    </source>
</evidence>
<dbReference type="Gene3D" id="3.40.50.12650">
    <property type="match status" value="1"/>
</dbReference>
<evidence type="ECO:0000256" key="1">
    <source>
        <dbReference type="ARBA" id="ARBA00004123"/>
    </source>
</evidence>
<dbReference type="Gene3D" id="1.10.150.50">
    <property type="entry name" value="Transcription Factor, Ets-1"/>
    <property type="match status" value="1"/>
</dbReference>
<dbReference type="GO" id="GO:0036297">
    <property type="term" value="P:interstrand cross-link repair"/>
    <property type="evidence" value="ECO:0007669"/>
    <property type="project" value="TreeGrafter"/>
</dbReference>
<dbReference type="InterPro" id="IPR011084">
    <property type="entry name" value="DRMBL"/>
</dbReference>
<feature type="compositionally biased region" description="Basic and acidic residues" evidence="6">
    <location>
        <begin position="437"/>
        <end position="448"/>
    </location>
</feature>
<dbReference type="Pfam" id="PF07522">
    <property type="entry name" value="DRMBL"/>
    <property type="match status" value="1"/>
</dbReference>
<dbReference type="InterPro" id="IPR001660">
    <property type="entry name" value="SAM"/>
</dbReference>
<dbReference type="GO" id="GO:0003684">
    <property type="term" value="F:damaged DNA binding"/>
    <property type="evidence" value="ECO:0007669"/>
    <property type="project" value="TreeGrafter"/>
</dbReference>
<dbReference type="PANTHER" id="PTHR23240">
    <property type="entry name" value="DNA CROSS-LINK REPAIR PROTEIN PSO2/SNM1-RELATED"/>
    <property type="match status" value="1"/>
</dbReference>
<keyword evidence="4" id="KW-0234">DNA repair</keyword>
<name>A0A7I8KUT3_SPIIN</name>
<dbReference type="InterPro" id="IPR001279">
    <property type="entry name" value="Metallo-B-lactamas"/>
</dbReference>
<dbReference type="EMBL" id="LR746271">
    <property type="protein sequence ID" value="CAA7400755.1"/>
    <property type="molecule type" value="Genomic_DNA"/>
</dbReference>
<dbReference type="InterPro" id="IPR036866">
    <property type="entry name" value="RibonucZ/Hydroxyglut_hydro"/>
</dbReference>
<feature type="region of interest" description="Disordered" evidence="6">
    <location>
        <begin position="795"/>
        <end position="814"/>
    </location>
</feature>
<dbReference type="InterPro" id="IPR013761">
    <property type="entry name" value="SAM/pointed_sf"/>
</dbReference>
<evidence type="ECO:0000256" key="4">
    <source>
        <dbReference type="ARBA" id="ARBA00023204"/>
    </source>
</evidence>
<evidence type="ECO:0000256" key="2">
    <source>
        <dbReference type="ARBA" id="ARBA00010304"/>
    </source>
</evidence>
<evidence type="ECO:0000256" key="3">
    <source>
        <dbReference type="ARBA" id="ARBA00022763"/>
    </source>
</evidence>